<organism evidence="1 2">
    <name type="scientific">Vigna mungo</name>
    <name type="common">Black gram</name>
    <name type="synonym">Phaseolus mungo</name>
    <dbReference type="NCBI Taxonomy" id="3915"/>
    <lineage>
        <taxon>Eukaryota</taxon>
        <taxon>Viridiplantae</taxon>
        <taxon>Streptophyta</taxon>
        <taxon>Embryophyta</taxon>
        <taxon>Tracheophyta</taxon>
        <taxon>Spermatophyta</taxon>
        <taxon>Magnoliopsida</taxon>
        <taxon>eudicotyledons</taxon>
        <taxon>Gunneridae</taxon>
        <taxon>Pentapetalae</taxon>
        <taxon>rosids</taxon>
        <taxon>fabids</taxon>
        <taxon>Fabales</taxon>
        <taxon>Fabaceae</taxon>
        <taxon>Papilionoideae</taxon>
        <taxon>50 kb inversion clade</taxon>
        <taxon>NPAAA clade</taxon>
        <taxon>indigoferoid/millettioid clade</taxon>
        <taxon>Phaseoleae</taxon>
        <taxon>Vigna</taxon>
    </lineage>
</organism>
<name>A0AAQ3NB14_VIGMU</name>
<dbReference type="EMBL" id="CP144695">
    <property type="protein sequence ID" value="WVZ06350.1"/>
    <property type="molecule type" value="Genomic_DNA"/>
</dbReference>
<evidence type="ECO:0000313" key="2">
    <source>
        <dbReference type="Proteomes" id="UP001374535"/>
    </source>
</evidence>
<proteinExistence type="predicted"/>
<reference evidence="1 2" key="1">
    <citation type="journal article" date="2023" name="Life. Sci Alliance">
        <title>Evolutionary insights into 3D genome organization and epigenetic landscape of Vigna mungo.</title>
        <authorList>
            <person name="Junaid A."/>
            <person name="Singh B."/>
            <person name="Bhatia S."/>
        </authorList>
    </citation>
    <scope>NUCLEOTIDE SEQUENCE [LARGE SCALE GENOMIC DNA]</scope>
    <source>
        <strain evidence="1">Urdbean</strain>
    </source>
</reference>
<gene>
    <name evidence="1" type="ORF">V8G54_019696</name>
</gene>
<dbReference type="Proteomes" id="UP001374535">
    <property type="component" value="Chromosome 6"/>
</dbReference>
<sequence length="122" mass="14822">MTHDDKEFKWQTKFEGAREVLFGYRILSFNILNIFNERLYEVCTTFAYCMKVIKVILGCRMIIWRVQGKRSFSKHWLFSILKIISNIFYFNIFLLYQITNIFILLLFFSSTSSTFVRFFFQV</sequence>
<keyword evidence="2" id="KW-1185">Reference proteome</keyword>
<accession>A0AAQ3NB14</accession>
<evidence type="ECO:0000313" key="1">
    <source>
        <dbReference type="EMBL" id="WVZ06350.1"/>
    </source>
</evidence>
<protein>
    <submittedName>
        <fullName evidence="1">Uncharacterized protein</fullName>
    </submittedName>
</protein>
<dbReference type="AlphaFoldDB" id="A0AAQ3NB14"/>